<reference evidence="5 6" key="1">
    <citation type="submission" date="2022-03" db="EMBL/GenBank/DDBJ databases">
        <title>Sinomonas sp. isolated from a soil.</title>
        <authorList>
            <person name="Han J."/>
            <person name="Kim D.-U."/>
        </authorList>
    </citation>
    <scope>NUCLEOTIDE SEQUENCE [LARGE SCALE GENOMIC DNA]</scope>
    <source>
        <strain evidence="5 6">5-5</strain>
    </source>
</reference>
<dbReference type="RefSeq" id="WP_241056026.1">
    <property type="nucleotide sequence ID" value="NZ_JAKZBV010000001.1"/>
</dbReference>
<dbReference type="Proteomes" id="UP001202922">
    <property type="component" value="Unassembled WGS sequence"/>
</dbReference>
<dbReference type="InterPro" id="IPR029017">
    <property type="entry name" value="Enolase-like_N"/>
</dbReference>
<accession>A0ABS9U5Z0</accession>
<proteinExistence type="predicted"/>
<dbReference type="InterPro" id="IPR013342">
    <property type="entry name" value="Mandelate_racemase_C"/>
</dbReference>
<dbReference type="InterPro" id="IPR013341">
    <property type="entry name" value="Mandelate_racemase_N_dom"/>
</dbReference>
<sequence length="390" mass="42838">MADVVITRITPRLFRAVDTPTPVPYANPLRSWLGDAPLEGSFSFREWLVVEVELSTGEIGYGNTGLAAVLGASVVEKYLAPLVVGRRAADIEQIWQLMYRSTVAFGRKGVGMAAISAVDIGIWDAWARHLNVPVYDILGGRRNDTIRVYASRLYAQGSLEDLAAEAVRYRDQGYTAVKQRFVWGPADGRQGMLRNVELMRTVREAVGPDVEIMGDVYMGWDLPYAKQMLRMLEPFDVSWIEEPLVPDDVEGYAALRGLTSIPIAGGEHEFTLAGCADLLNRRAVDVLQCDTNRVGGLTQARKIAALAESRGVPLVPHGGQQHNYHLVTSQPACPMAEHFPLDSIEVGNELPAWVFSGEPAATDGYITLAEVPGLDLKVDPRYPVEEVVLH</sequence>
<dbReference type="Pfam" id="PF02746">
    <property type="entry name" value="MR_MLE_N"/>
    <property type="match status" value="1"/>
</dbReference>
<protein>
    <recommendedName>
        <fullName evidence="4">Mandelate racemase/muconate lactonizing enzyme C-terminal domain-containing protein</fullName>
    </recommendedName>
</protein>
<comment type="cofactor">
    <cofactor evidence="1">
        <name>Mg(2+)</name>
        <dbReference type="ChEBI" id="CHEBI:18420"/>
    </cofactor>
</comment>
<keyword evidence="3" id="KW-0460">Magnesium</keyword>
<dbReference type="EMBL" id="JAKZBV010000001">
    <property type="protein sequence ID" value="MCH6472117.1"/>
    <property type="molecule type" value="Genomic_DNA"/>
</dbReference>
<dbReference type="InterPro" id="IPR036849">
    <property type="entry name" value="Enolase-like_C_sf"/>
</dbReference>
<dbReference type="PANTHER" id="PTHR13794:SF58">
    <property type="entry name" value="MITOCHONDRIAL ENOLASE SUPERFAMILY MEMBER 1"/>
    <property type="match status" value="1"/>
</dbReference>
<dbReference type="Gene3D" id="3.30.390.10">
    <property type="entry name" value="Enolase-like, N-terminal domain"/>
    <property type="match status" value="1"/>
</dbReference>
<dbReference type="SFLD" id="SFLDS00001">
    <property type="entry name" value="Enolase"/>
    <property type="match status" value="1"/>
</dbReference>
<feature type="domain" description="Mandelate racemase/muconate lactonizing enzyme C-terminal" evidence="4">
    <location>
        <begin position="159"/>
        <end position="262"/>
    </location>
</feature>
<evidence type="ECO:0000259" key="4">
    <source>
        <dbReference type="SMART" id="SM00922"/>
    </source>
</evidence>
<dbReference type="PANTHER" id="PTHR13794">
    <property type="entry name" value="ENOLASE SUPERFAMILY, MANDELATE RACEMASE"/>
    <property type="match status" value="1"/>
</dbReference>
<evidence type="ECO:0000256" key="3">
    <source>
        <dbReference type="ARBA" id="ARBA00022842"/>
    </source>
</evidence>
<gene>
    <name evidence="5" type="ORF">L0M17_19480</name>
</gene>
<comment type="caution">
    <text evidence="5">The sequence shown here is derived from an EMBL/GenBank/DDBJ whole genome shotgun (WGS) entry which is preliminary data.</text>
</comment>
<keyword evidence="6" id="KW-1185">Reference proteome</keyword>
<keyword evidence="2" id="KW-0479">Metal-binding</keyword>
<evidence type="ECO:0000256" key="2">
    <source>
        <dbReference type="ARBA" id="ARBA00022723"/>
    </source>
</evidence>
<dbReference type="SUPFAM" id="SSF54826">
    <property type="entry name" value="Enolase N-terminal domain-like"/>
    <property type="match status" value="1"/>
</dbReference>
<name>A0ABS9U5Z0_9MICC</name>
<organism evidence="5 6">
    <name type="scientific">Sinomonas terrae</name>
    <dbReference type="NCBI Taxonomy" id="2908838"/>
    <lineage>
        <taxon>Bacteria</taxon>
        <taxon>Bacillati</taxon>
        <taxon>Actinomycetota</taxon>
        <taxon>Actinomycetes</taxon>
        <taxon>Micrococcales</taxon>
        <taxon>Micrococcaceae</taxon>
        <taxon>Sinomonas</taxon>
    </lineage>
</organism>
<evidence type="ECO:0000313" key="6">
    <source>
        <dbReference type="Proteomes" id="UP001202922"/>
    </source>
</evidence>
<dbReference type="SFLD" id="SFLDG00179">
    <property type="entry name" value="mandelate_racemase"/>
    <property type="match status" value="1"/>
</dbReference>
<dbReference type="SMART" id="SM00922">
    <property type="entry name" value="MR_MLE"/>
    <property type="match status" value="1"/>
</dbReference>
<evidence type="ECO:0000313" key="5">
    <source>
        <dbReference type="EMBL" id="MCH6472117.1"/>
    </source>
</evidence>
<dbReference type="SUPFAM" id="SSF51604">
    <property type="entry name" value="Enolase C-terminal domain-like"/>
    <property type="match status" value="1"/>
</dbReference>
<dbReference type="InterPro" id="IPR046945">
    <property type="entry name" value="RHMD-like"/>
</dbReference>
<evidence type="ECO:0000256" key="1">
    <source>
        <dbReference type="ARBA" id="ARBA00001946"/>
    </source>
</evidence>
<dbReference type="Pfam" id="PF13378">
    <property type="entry name" value="MR_MLE_C"/>
    <property type="match status" value="1"/>
</dbReference>
<dbReference type="Gene3D" id="3.20.20.120">
    <property type="entry name" value="Enolase-like C-terminal domain"/>
    <property type="match status" value="1"/>
</dbReference>
<dbReference type="InterPro" id="IPR029065">
    <property type="entry name" value="Enolase_C-like"/>
</dbReference>